<keyword evidence="3" id="KW-1185">Reference proteome</keyword>
<dbReference type="InterPro" id="IPR004354">
    <property type="entry name" value="Meiotic_Rec114"/>
</dbReference>
<dbReference type="Pfam" id="PF03525">
    <property type="entry name" value="Meiotic_rec114"/>
    <property type="match status" value="1"/>
</dbReference>
<dbReference type="OrthoDB" id="3364736at2759"/>
<dbReference type="EMBL" id="LUEZ02000041">
    <property type="protein sequence ID" value="RDB25298.1"/>
    <property type="molecule type" value="Genomic_DNA"/>
</dbReference>
<evidence type="ECO:0000313" key="2">
    <source>
        <dbReference type="EMBL" id="RDB25298.1"/>
    </source>
</evidence>
<feature type="compositionally biased region" description="Polar residues" evidence="1">
    <location>
        <begin position="197"/>
        <end position="206"/>
    </location>
</feature>
<gene>
    <name evidence="2" type="ORF">Hypma_007667</name>
</gene>
<protein>
    <submittedName>
        <fullName evidence="2">Uncharacterized protein</fullName>
    </submittedName>
</protein>
<reference evidence="2" key="1">
    <citation type="submission" date="2018-04" db="EMBL/GenBank/DDBJ databases">
        <title>Whole genome sequencing of Hypsizygus marmoreus.</title>
        <authorList>
            <person name="Choi I.-G."/>
            <person name="Min B."/>
            <person name="Kim J.-G."/>
            <person name="Kim S."/>
            <person name="Oh Y.-L."/>
            <person name="Kong W.-S."/>
            <person name="Park H."/>
            <person name="Jeong J."/>
            <person name="Song E.-S."/>
        </authorList>
    </citation>
    <scope>NUCLEOTIDE SEQUENCE [LARGE SCALE GENOMIC DNA]</scope>
    <source>
        <strain evidence="2">51987-8</strain>
    </source>
</reference>
<dbReference type="InParanoid" id="A0A369JU47"/>
<dbReference type="Proteomes" id="UP000076154">
    <property type="component" value="Unassembled WGS sequence"/>
</dbReference>
<evidence type="ECO:0000313" key="3">
    <source>
        <dbReference type="Proteomes" id="UP000076154"/>
    </source>
</evidence>
<feature type="compositionally biased region" description="Low complexity" evidence="1">
    <location>
        <begin position="285"/>
        <end position="301"/>
    </location>
</feature>
<name>A0A369JU47_HYPMA</name>
<feature type="region of interest" description="Disordered" evidence="1">
    <location>
        <begin position="158"/>
        <end position="308"/>
    </location>
</feature>
<accession>A0A369JU47</accession>
<feature type="compositionally biased region" description="Low complexity" evidence="1">
    <location>
        <begin position="186"/>
        <end position="196"/>
    </location>
</feature>
<dbReference type="GO" id="GO:0007131">
    <property type="term" value="P:reciprocal meiotic recombination"/>
    <property type="evidence" value="ECO:0007669"/>
    <property type="project" value="InterPro"/>
</dbReference>
<feature type="compositionally biased region" description="Polar residues" evidence="1">
    <location>
        <begin position="259"/>
        <end position="272"/>
    </location>
</feature>
<comment type="caution">
    <text evidence="2">The sequence shown here is derived from an EMBL/GenBank/DDBJ whole genome shotgun (WGS) entry which is preliminary data.</text>
</comment>
<dbReference type="AlphaFoldDB" id="A0A369JU47"/>
<organism evidence="2 3">
    <name type="scientific">Hypsizygus marmoreus</name>
    <name type="common">White beech mushroom</name>
    <name type="synonym">Agaricus marmoreus</name>
    <dbReference type="NCBI Taxonomy" id="39966"/>
    <lineage>
        <taxon>Eukaryota</taxon>
        <taxon>Fungi</taxon>
        <taxon>Dikarya</taxon>
        <taxon>Basidiomycota</taxon>
        <taxon>Agaricomycotina</taxon>
        <taxon>Agaricomycetes</taxon>
        <taxon>Agaricomycetidae</taxon>
        <taxon>Agaricales</taxon>
        <taxon>Tricholomatineae</taxon>
        <taxon>Lyophyllaceae</taxon>
        <taxon>Hypsizygus</taxon>
    </lineage>
</organism>
<evidence type="ECO:0000256" key="1">
    <source>
        <dbReference type="SAM" id="MobiDB-lite"/>
    </source>
</evidence>
<feature type="compositionally biased region" description="Low complexity" evidence="1">
    <location>
        <begin position="207"/>
        <end position="225"/>
    </location>
</feature>
<sequence>MSHSTTATSTYVLAKYSKSYPTALQSQQGNPEPSSAEWQHFINPVIRLVLDVKKCTDLESVRLRIIWLMDSDDEREEDIDLLSLSCLPQRRTPNQPAQGLPLKAVHRDSVVGIRYLHPTDTIGAPIYRRFQITFLSPLDVSQFIDAISTVCPCKANPSTMRVPRPMNPPMSAPTTTNLPPNRGGTLAPPASLPLPAQKSSDLQTPMSSSRSISVLPSSIYSSSPSCTEANDLRLSTSSQSPIEHRLPLPSAPGNLVNKLDSTSNHPKGSSQHWLRPTVQDIQKQTSLPDSSPPTSSGKSTSNDNNALRHDETTAALLASLRETTALYDLDRASLEQLLGEVVREDGFLKLLEHIDSMWRVKSFVGI</sequence>
<proteinExistence type="predicted"/>